<keyword evidence="2 4" id="KW-0479">Metal-binding</keyword>
<accession>A0A1A0QLQ4</accession>
<organism evidence="6 7">
    <name type="scientific">Mycolicibacterium peregrinum</name>
    <name type="common">Mycobacterium peregrinum</name>
    <dbReference type="NCBI Taxonomy" id="43304"/>
    <lineage>
        <taxon>Bacteria</taxon>
        <taxon>Bacillati</taxon>
        <taxon>Actinomycetota</taxon>
        <taxon>Actinomycetes</taxon>
        <taxon>Mycobacteriales</taxon>
        <taxon>Mycobacteriaceae</taxon>
        <taxon>Mycolicibacterium</taxon>
    </lineage>
</organism>
<dbReference type="GO" id="GO:0033389">
    <property type="term" value="P:putrescine biosynthetic process from arginine, via agmatine"/>
    <property type="evidence" value="ECO:0007669"/>
    <property type="project" value="TreeGrafter"/>
</dbReference>
<feature type="binding site" evidence="4">
    <location>
        <position position="250"/>
    </location>
    <ligand>
        <name>Mn(2+)</name>
        <dbReference type="ChEBI" id="CHEBI:29035"/>
        <label>1</label>
    </ligand>
</feature>
<dbReference type="PANTHER" id="PTHR11358">
    <property type="entry name" value="ARGINASE/AGMATINASE"/>
    <property type="match status" value="1"/>
</dbReference>
<dbReference type="OrthoDB" id="9788689at2"/>
<dbReference type="Pfam" id="PF00491">
    <property type="entry name" value="Arginase"/>
    <property type="match status" value="1"/>
</dbReference>
<dbReference type="RefSeq" id="WP_064937170.1">
    <property type="nucleotide sequence ID" value="NZ_LZSO01000049.1"/>
</dbReference>
<protein>
    <submittedName>
        <fullName evidence="6">Agmatinase</fullName>
    </submittedName>
</protein>
<evidence type="ECO:0000256" key="2">
    <source>
        <dbReference type="ARBA" id="ARBA00022723"/>
    </source>
</evidence>
<feature type="binding site" evidence="4">
    <location>
        <position position="248"/>
    </location>
    <ligand>
        <name>Mn(2+)</name>
        <dbReference type="ChEBI" id="CHEBI:29035"/>
        <label>1</label>
    </ligand>
</feature>
<dbReference type="PANTHER" id="PTHR11358:SF26">
    <property type="entry name" value="GUANIDINO ACID HYDROLASE, MITOCHONDRIAL"/>
    <property type="match status" value="1"/>
</dbReference>
<dbReference type="SUPFAM" id="SSF52768">
    <property type="entry name" value="Arginase/deacetylase"/>
    <property type="match status" value="1"/>
</dbReference>
<dbReference type="InterPro" id="IPR006035">
    <property type="entry name" value="Ureohydrolase"/>
</dbReference>
<dbReference type="EMBL" id="LZSO01000049">
    <property type="protein sequence ID" value="OBB22434.1"/>
    <property type="molecule type" value="Genomic_DNA"/>
</dbReference>
<evidence type="ECO:0000256" key="5">
    <source>
        <dbReference type="RuleBase" id="RU003684"/>
    </source>
</evidence>
<evidence type="ECO:0000313" key="6">
    <source>
        <dbReference type="EMBL" id="OBB22434.1"/>
    </source>
</evidence>
<name>A0A1A0QLQ4_MYCPR</name>
<evidence type="ECO:0000256" key="4">
    <source>
        <dbReference type="PIRSR" id="PIRSR036979-1"/>
    </source>
</evidence>
<dbReference type="Proteomes" id="UP000093902">
    <property type="component" value="Unassembled WGS sequence"/>
</dbReference>
<dbReference type="PROSITE" id="PS01053">
    <property type="entry name" value="ARGINASE_1"/>
    <property type="match status" value="1"/>
</dbReference>
<dbReference type="CDD" id="cd09990">
    <property type="entry name" value="Agmatinase-like"/>
    <property type="match status" value="1"/>
</dbReference>
<keyword evidence="3 5" id="KW-0378">Hydrolase</keyword>
<evidence type="ECO:0000256" key="3">
    <source>
        <dbReference type="ARBA" id="ARBA00022801"/>
    </source>
</evidence>
<dbReference type="PROSITE" id="PS51409">
    <property type="entry name" value="ARGINASE_2"/>
    <property type="match status" value="1"/>
</dbReference>
<dbReference type="AlphaFoldDB" id="A0A1A0QLQ4"/>
<proteinExistence type="inferred from homology"/>
<dbReference type="GO" id="GO:0008783">
    <property type="term" value="F:agmatinase activity"/>
    <property type="evidence" value="ECO:0007669"/>
    <property type="project" value="TreeGrafter"/>
</dbReference>
<dbReference type="InterPro" id="IPR023696">
    <property type="entry name" value="Ureohydrolase_dom_sf"/>
</dbReference>
<gene>
    <name evidence="6" type="ORF">A5792_05010</name>
</gene>
<feature type="binding site" evidence="4">
    <location>
        <position position="135"/>
    </location>
    <ligand>
        <name>Mn(2+)</name>
        <dbReference type="ChEBI" id="CHEBI:29035"/>
        <label>1</label>
    </ligand>
</feature>
<feature type="binding site" evidence="4">
    <location>
        <position position="162"/>
    </location>
    <ligand>
        <name>Mn(2+)</name>
        <dbReference type="ChEBI" id="CHEBI:29035"/>
        <label>1</label>
    </ligand>
</feature>
<keyword evidence="4" id="KW-0464">Manganese</keyword>
<dbReference type="PRINTS" id="PR00116">
    <property type="entry name" value="ARGINASE"/>
</dbReference>
<reference evidence="7" key="1">
    <citation type="submission" date="2016-06" db="EMBL/GenBank/DDBJ databases">
        <authorList>
            <person name="Sutton G."/>
            <person name="Brinkac L."/>
            <person name="Sanka R."/>
            <person name="Adams M."/>
            <person name="Lau E."/>
            <person name="Mehaffy C."/>
            <person name="Tameris M."/>
            <person name="Hatherill M."/>
            <person name="Hanekom W."/>
            <person name="Mahomed H."/>
            <person name="Mcshane H."/>
        </authorList>
    </citation>
    <scope>NUCLEOTIDE SEQUENCE [LARGE SCALE GENOMIC DNA]</scope>
    <source>
        <strain evidence="7">852002-51209_SCH5440388</strain>
    </source>
</reference>
<evidence type="ECO:0000313" key="7">
    <source>
        <dbReference type="Proteomes" id="UP000093902"/>
    </source>
</evidence>
<feature type="binding site" evidence="4">
    <location>
        <position position="158"/>
    </location>
    <ligand>
        <name>Mn(2+)</name>
        <dbReference type="ChEBI" id="CHEBI:29035"/>
        <label>1</label>
    </ligand>
</feature>
<dbReference type="Gene3D" id="3.40.800.10">
    <property type="entry name" value="Ureohydrolase domain"/>
    <property type="match status" value="1"/>
</dbReference>
<dbReference type="GO" id="GO:0046872">
    <property type="term" value="F:metal ion binding"/>
    <property type="evidence" value="ECO:0007669"/>
    <property type="project" value="UniProtKB-KW"/>
</dbReference>
<feature type="binding site" evidence="4">
    <location>
        <position position="160"/>
    </location>
    <ligand>
        <name>Mn(2+)</name>
        <dbReference type="ChEBI" id="CHEBI:29035"/>
        <label>1</label>
    </ligand>
</feature>
<dbReference type="InterPro" id="IPR020855">
    <property type="entry name" value="Ureohydrolase_Mn_BS"/>
</dbReference>
<sequence length="329" mass="35133">MTEVTAGSFDETMWSGLLHGGHGGTFMGVPSIELDREVIRASGTKAVIYGFPFDATTISRSGANYGPRAIRETSVQFTNFQATYDFDLFAHLPLADGGDCKVALGNTVKTFERVEADIAEIVAGGAIPVVFGGDHSVSIPVGKAAKRPGTSPGWVQFDTHLDAAPHVGGEELNHCCTITRAVDNGYDPSKMVLVGISGWMNPKTELKYCRDHGIRVIWLEDIWEHGAAWVVDQILERIGDEGFYLTFDVDSLDAAYAPGTCAPTPGGMTMREALEITRGIAPAGLIGVDVAEALPAHDHSTRTQLIAARVVLEALAFHAGSPRTPVRVG</sequence>
<evidence type="ECO:0000256" key="1">
    <source>
        <dbReference type="ARBA" id="ARBA00009227"/>
    </source>
</evidence>
<comment type="similarity">
    <text evidence="1">Belongs to the arginase family. Agmatinase subfamily.</text>
</comment>
<dbReference type="NCBIfam" id="TIGR01230">
    <property type="entry name" value="agmatinase"/>
    <property type="match status" value="1"/>
</dbReference>
<comment type="caution">
    <text evidence="6">The sequence shown here is derived from an EMBL/GenBank/DDBJ whole genome shotgun (WGS) entry which is preliminary data.</text>
</comment>
<comment type="cofactor">
    <cofactor evidence="4">
        <name>Mn(2+)</name>
        <dbReference type="ChEBI" id="CHEBI:29035"/>
    </cofactor>
    <text evidence="4">Binds 2 manganese ions per subunit.</text>
</comment>
<dbReference type="InterPro" id="IPR005925">
    <property type="entry name" value="Agmatinase-rel"/>
</dbReference>
<dbReference type="PIRSF" id="PIRSF036979">
    <property type="entry name" value="Arginase"/>
    <property type="match status" value="1"/>
</dbReference>